<dbReference type="AlphaFoldDB" id="A0A0H3AKD1"/>
<organism evidence="2 3">
    <name type="scientific">Vibrio cholerae serotype O1 (strain ATCC 39541 / Classical Ogawa 395 / O395)</name>
    <dbReference type="NCBI Taxonomy" id="345073"/>
    <lineage>
        <taxon>Bacteria</taxon>
        <taxon>Pseudomonadati</taxon>
        <taxon>Pseudomonadota</taxon>
        <taxon>Gammaproteobacteria</taxon>
        <taxon>Vibrionales</taxon>
        <taxon>Vibrionaceae</taxon>
        <taxon>Vibrio</taxon>
    </lineage>
</organism>
<gene>
    <name evidence="2" type="ordered locus">VC0395_A0153</name>
</gene>
<keyword evidence="1" id="KW-1133">Transmembrane helix</keyword>
<feature type="transmembrane region" description="Helical" evidence="1">
    <location>
        <begin position="32"/>
        <end position="50"/>
    </location>
</feature>
<accession>A0A0H3AKD1</accession>
<dbReference type="OrthoDB" id="9863996at2"/>
<keyword evidence="1" id="KW-0472">Membrane</keyword>
<name>A0A0H3AKD1_VIBC3</name>
<dbReference type="EMBL" id="CP000627">
    <property type="protein sequence ID" value="ABQ20931.1"/>
    <property type="molecule type" value="Genomic_DNA"/>
</dbReference>
<evidence type="ECO:0000256" key="1">
    <source>
        <dbReference type="SAM" id="Phobius"/>
    </source>
</evidence>
<proteinExistence type="predicted"/>
<reference evidence="2 3" key="1">
    <citation type="submission" date="2007-03" db="EMBL/GenBank/DDBJ databases">
        <authorList>
            <person name="Heidelberg J."/>
        </authorList>
    </citation>
    <scope>NUCLEOTIDE SEQUENCE [LARGE SCALE GENOMIC DNA]</scope>
    <source>
        <strain evidence="3">ATCC 39541 / Classical Ogawa 395 / O395</strain>
    </source>
</reference>
<keyword evidence="1" id="KW-0812">Transmembrane</keyword>
<dbReference type="Proteomes" id="UP000000249">
    <property type="component" value="Chromosome 1"/>
</dbReference>
<dbReference type="eggNOG" id="ENOG5031ZI3">
    <property type="taxonomic scope" value="Bacteria"/>
</dbReference>
<dbReference type="KEGG" id="vcr:VC395_0642"/>
<dbReference type="KEGG" id="vco:VC0395_A0153"/>
<evidence type="ECO:0000313" key="2">
    <source>
        <dbReference type="EMBL" id="ABQ20931.1"/>
    </source>
</evidence>
<protein>
    <submittedName>
        <fullName evidence="2">Uncharacterized protein</fullName>
    </submittedName>
</protein>
<sequence>MTPIQLLSNPEVEMGCCDKNECCDKKAKRRPIPWFGVVICALVLLSLYYWQ</sequence>
<evidence type="ECO:0000313" key="3">
    <source>
        <dbReference type="Proteomes" id="UP000000249"/>
    </source>
</evidence>